<dbReference type="GO" id="GO:0071025">
    <property type="term" value="P:RNA surveillance"/>
    <property type="evidence" value="ECO:0007669"/>
    <property type="project" value="InterPro"/>
</dbReference>
<dbReference type="SMART" id="SM01194">
    <property type="entry name" value="eRF1_1"/>
    <property type="match status" value="1"/>
</dbReference>
<dbReference type="PANTHER" id="PTHR10853:SF0">
    <property type="entry name" value="PROTEIN PELOTA HOMOLOG"/>
    <property type="match status" value="1"/>
</dbReference>
<name>W8CBU8_CERCA</name>
<dbReference type="Gene3D" id="3.30.420.60">
    <property type="entry name" value="eRF1 domain 2"/>
    <property type="match status" value="1"/>
</dbReference>
<dbReference type="Pfam" id="PF03465">
    <property type="entry name" value="eRF1_3"/>
    <property type="match status" value="1"/>
</dbReference>
<dbReference type="Pfam" id="PF03464">
    <property type="entry name" value="eRF1_2"/>
    <property type="match status" value="1"/>
</dbReference>
<evidence type="ECO:0000256" key="4">
    <source>
        <dbReference type="ARBA" id="ARBA00022490"/>
    </source>
</evidence>
<dbReference type="AlphaFoldDB" id="W8CBU8"/>
<evidence type="ECO:0000256" key="3">
    <source>
        <dbReference type="ARBA" id="ARBA00009504"/>
    </source>
</evidence>
<dbReference type="InterPro" id="IPR005142">
    <property type="entry name" value="eRF1_3"/>
</dbReference>
<dbReference type="GO" id="GO:0032790">
    <property type="term" value="P:ribosome disassembly"/>
    <property type="evidence" value="ECO:0007669"/>
    <property type="project" value="TreeGrafter"/>
</dbReference>
<protein>
    <recommendedName>
        <fullName evidence="6">Protein pelota homolog</fullName>
    </recommendedName>
</protein>
<dbReference type="SUPFAM" id="SSF53137">
    <property type="entry name" value="Translational machinery components"/>
    <property type="match status" value="1"/>
</dbReference>
<comment type="cofactor">
    <cofactor evidence="1 6">
        <name>a divalent metal cation</name>
        <dbReference type="ChEBI" id="CHEBI:60240"/>
    </cofactor>
</comment>
<keyword evidence="5 6" id="KW-0479">Metal-binding</keyword>
<reference evidence="10" key="2">
    <citation type="journal article" date="2014" name="BMC Genomics">
        <title>A genomic perspective to assessing quality of mass-reared SIT flies used in Mediterranean fruit fly (Ceratitis capitata) eradication in California.</title>
        <authorList>
            <person name="Calla B."/>
            <person name="Hall B."/>
            <person name="Hou S."/>
            <person name="Geib S.M."/>
        </authorList>
    </citation>
    <scope>NUCLEOTIDE SEQUENCE</scope>
</reference>
<dbReference type="FunFam" id="3.30.420.60:FF:000002">
    <property type="entry name" value="Protein pelota homolog"/>
    <property type="match status" value="1"/>
</dbReference>
<proteinExistence type="evidence at transcript level"/>
<dbReference type="InterPro" id="IPR038069">
    <property type="entry name" value="Pelota/DOM34_N"/>
</dbReference>
<feature type="domain" description="eRF1/Pelota-like N-terminal" evidence="8">
    <location>
        <begin position="1"/>
        <end position="130"/>
    </location>
</feature>
<dbReference type="InterPro" id="IPR058547">
    <property type="entry name" value="Pelota_N"/>
</dbReference>
<evidence type="ECO:0000256" key="7">
    <source>
        <dbReference type="SAM" id="MobiDB-lite"/>
    </source>
</evidence>
<keyword evidence="11" id="KW-1185">Reference proteome</keyword>
<reference evidence="9" key="3">
    <citation type="submission" date="2020-11" db="EMBL/GenBank/DDBJ databases">
        <authorList>
            <person name="Whitehead M."/>
        </authorList>
    </citation>
    <scope>NUCLEOTIDE SEQUENCE</scope>
    <source>
        <strain evidence="9">EGII</strain>
    </source>
</reference>
<dbReference type="PANTHER" id="PTHR10853">
    <property type="entry name" value="PELOTA"/>
    <property type="match status" value="1"/>
</dbReference>
<dbReference type="Proteomes" id="UP000606786">
    <property type="component" value="Unassembled WGS sequence"/>
</dbReference>
<comment type="subcellular location">
    <subcellularLocation>
        <location evidence="2 6">Cytoplasm</location>
    </subcellularLocation>
</comment>
<dbReference type="GO" id="GO:0070651">
    <property type="term" value="P:nonfunctional rRNA decay"/>
    <property type="evidence" value="ECO:0007669"/>
    <property type="project" value="TreeGrafter"/>
</dbReference>
<dbReference type="InterPro" id="IPR005141">
    <property type="entry name" value="eRF1_2"/>
</dbReference>
<evidence type="ECO:0000259" key="8">
    <source>
        <dbReference type="SMART" id="SM01194"/>
    </source>
</evidence>
<feature type="region of interest" description="Disordered" evidence="7">
    <location>
        <begin position="372"/>
        <end position="391"/>
    </location>
</feature>
<dbReference type="Pfam" id="PF26356">
    <property type="entry name" value="Pelota_N"/>
    <property type="match status" value="1"/>
</dbReference>
<dbReference type="OrthoDB" id="10249111at2759"/>
<dbReference type="Gene3D" id="2.30.30.870">
    <property type="entry name" value="Pelota, domain A"/>
    <property type="match status" value="1"/>
</dbReference>
<dbReference type="EMBL" id="GAMC01004496">
    <property type="protein sequence ID" value="JAC02060.1"/>
    <property type="molecule type" value="mRNA"/>
</dbReference>
<dbReference type="GO" id="GO:0005737">
    <property type="term" value="C:cytoplasm"/>
    <property type="evidence" value="ECO:0007669"/>
    <property type="project" value="UniProtKB-SubCell"/>
</dbReference>
<evidence type="ECO:0000313" key="11">
    <source>
        <dbReference type="Proteomes" id="UP000606786"/>
    </source>
</evidence>
<dbReference type="NCBIfam" id="TIGR00111">
    <property type="entry name" value="pelota"/>
    <property type="match status" value="1"/>
</dbReference>
<reference evidence="10" key="1">
    <citation type="submission" date="2013-07" db="EMBL/GenBank/DDBJ databases">
        <authorList>
            <person name="Geib S."/>
        </authorList>
    </citation>
    <scope>NUCLEOTIDE SEQUENCE</scope>
</reference>
<gene>
    <name evidence="10" type="primary">PELO</name>
    <name evidence="9" type="ORF">CCAP1982_LOCUS10850</name>
</gene>
<accession>W8CBU8</accession>
<comment type="function">
    <text evidence="6">Component of the Pelota-HBS1L complex, a complex that recognizes stalled ribosomes and triggers the No-Go Decay (NGD) pathway. In the Pelota-HBS1L complex, pelo recognizes ribosomes stalled at the 3' end of an mRNA and engages stalled ribosomes by destabilizing mRNA in the mRNA channel.</text>
</comment>
<evidence type="ECO:0000256" key="5">
    <source>
        <dbReference type="ARBA" id="ARBA00022723"/>
    </source>
</evidence>
<dbReference type="FunFam" id="2.30.30.870:FF:000001">
    <property type="entry name" value="Protein pelota homolog"/>
    <property type="match status" value="1"/>
</dbReference>
<organism evidence="10">
    <name type="scientific">Ceratitis capitata</name>
    <name type="common">Mediterranean fruit fly</name>
    <name type="synonym">Tephritis capitata</name>
    <dbReference type="NCBI Taxonomy" id="7213"/>
    <lineage>
        <taxon>Eukaryota</taxon>
        <taxon>Metazoa</taxon>
        <taxon>Ecdysozoa</taxon>
        <taxon>Arthropoda</taxon>
        <taxon>Hexapoda</taxon>
        <taxon>Insecta</taxon>
        <taxon>Pterygota</taxon>
        <taxon>Neoptera</taxon>
        <taxon>Endopterygota</taxon>
        <taxon>Diptera</taxon>
        <taxon>Brachycera</taxon>
        <taxon>Muscomorpha</taxon>
        <taxon>Tephritoidea</taxon>
        <taxon>Tephritidae</taxon>
        <taxon>Ceratitis</taxon>
        <taxon>Ceratitis</taxon>
    </lineage>
</organism>
<dbReference type="SUPFAM" id="SSF55315">
    <property type="entry name" value="L30e-like"/>
    <property type="match status" value="1"/>
</dbReference>
<dbReference type="GO" id="GO:0070966">
    <property type="term" value="P:nuclear-transcribed mRNA catabolic process, no-go decay"/>
    <property type="evidence" value="ECO:0007669"/>
    <property type="project" value="InterPro"/>
</dbReference>
<dbReference type="InterPro" id="IPR004405">
    <property type="entry name" value="TF_pelota"/>
</dbReference>
<evidence type="ECO:0000256" key="2">
    <source>
        <dbReference type="ARBA" id="ARBA00004496"/>
    </source>
</evidence>
<evidence type="ECO:0000313" key="9">
    <source>
        <dbReference type="EMBL" id="CAD7002356.1"/>
    </source>
</evidence>
<evidence type="ECO:0000256" key="1">
    <source>
        <dbReference type="ARBA" id="ARBA00001968"/>
    </source>
</evidence>
<dbReference type="SUPFAM" id="SSF159065">
    <property type="entry name" value="Dom34/Pelota N-terminal domain-like"/>
    <property type="match status" value="1"/>
</dbReference>
<comment type="similarity">
    <text evidence="3 6">Belongs to the eukaryotic release factor 1 family. Pelota subfamily.</text>
</comment>
<evidence type="ECO:0000256" key="6">
    <source>
        <dbReference type="RuleBase" id="RU362019"/>
    </source>
</evidence>
<dbReference type="InterPro" id="IPR029064">
    <property type="entry name" value="Ribosomal_eL30-like_sf"/>
</dbReference>
<dbReference type="GO" id="GO:0070481">
    <property type="term" value="P:nuclear-transcribed mRNA catabolic process, non-stop decay"/>
    <property type="evidence" value="ECO:0007669"/>
    <property type="project" value="InterPro"/>
</dbReference>
<dbReference type="Gene3D" id="3.30.1330.30">
    <property type="match status" value="1"/>
</dbReference>
<evidence type="ECO:0000313" key="10">
    <source>
        <dbReference type="EMBL" id="JAC02060.1"/>
    </source>
</evidence>
<dbReference type="EMBL" id="CAJHJT010000034">
    <property type="protein sequence ID" value="CAD7002356.1"/>
    <property type="molecule type" value="Genomic_DNA"/>
</dbReference>
<dbReference type="GO" id="GO:0046872">
    <property type="term" value="F:metal ion binding"/>
    <property type="evidence" value="ECO:0007669"/>
    <property type="project" value="UniProtKB-KW"/>
</dbReference>
<keyword evidence="4 6" id="KW-0963">Cytoplasm</keyword>
<dbReference type="InterPro" id="IPR005140">
    <property type="entry name" value="eRF1_Pelota-like_N"/>
</dbReference>
<dbReference type="InterPro" id="IPR042226">
    <property type="entry name" value="eFR1_2_sf"/>
</dbReference>
<dbReference type="FunFam" id="3.30.1330.30:FF:000008">
    <property type="entry name" value="Protein pelota homolog"/>
    <property type="match status" value="1"/>
</dbReference>
<sequence>MRLVSKNFDKGAQGSVTLIPEEPEDMWHTYNLISEGDQVRSTTIRKVQNESATGSSTSSRVRTTLTISVESIDFDTQACMLRLKGRNIEENQYVKMGAYHTLDLELNRKFELRKAEWDTIALERIEMACDPTQSSDLAAVVMQEGLAYVCLITASMTLVRSKIEVSIPRKRKGHTQQHEKGLVKFYDSVMQGILRHVNFDIVKCVLLASPGFVRDQFFEYMFQQAVKIDIKVLLDNKSKFILVRSSSGFKQSLKEVLQDPSVMVKISDTKAVREVKVLEQFYTILHTEPARAFYGKKHVLEAAKAMAIETLLISDNLFRCQDVSQRKEYVNLVESVREAGGEVKIFSSMHISGEQLANLTGIAAILRFPMPELDDSADEDDDEDDDSVDTE</sequence>